<organism evidence="2 3">
    <name type="scientific">Neobacillus mesonae</name>
    <dbReference type="NCBI Taxonomy" id="1193713"/>
    <lineage>
        <taxon>Bacteria</taxon>
        <taxon>Bacillati</taxon>
        <taxon>Bacillota</taxon>
        <taxon>Bacilli</taxon>
        <taxon>Bacillales</taxon>
        <taxon>Bacillaceae</taxon>
        <taxon>Neobacillus</taxon>
    </lineage>
</organism>
<sequence>MREIYSYQGEDYRMVERKAEVGELVLDLFDFKKPVKTIVTPPFDSEVVWYEFETEHRKDIAPLRLNEYRVLEPLESVDTSESSPQVIDMLANLARRVASLESQLRDTQGNVEKLGEEIAAVKYSATESAPPHKSGAQLLADAFAALAKHERGERQ</sequence>
<feature type="coiled-coil region" evidence="1">
    <location>
        <begin position="90"/>
        <end position="117"/>
    </location>
</feature>
<protein>
    <submittedName>
        <fullName evidence="2">Uncharacterized protein</fullName>
    </submittedName>
</protein>
<gene>
    <name evidence="2" type="ORF">CHR53_07155</name>
</gene>
<dbReference type="AlphaFoldDB" id="A0A3T0HVN6"/>
<evidence type="ECO:0000313" key="2">
    <source>
        <dbReference type="EMBL" id="AZU61047.1"/>
    </source>
</evidence>
<evidence type="ECO:0000313" key="3">
    <source>
        <dbReference type="Proteomes" id="UP000282892"/>
    </source>
</evidence>
<name>A0A3T0HVN6_9BACI</name>
<evidence type="ECO:0000256" key="1">
    <source>
        <dbReference type="SAM" id="Coils"/>
    </source>
</evidence>
<dbReference type="EMBL" id="CP022572">
    <property type="protein sequence ID" value="AZU61047.1"/>
    <property type="molecule type" value="Genomic_DNA"/>
</dbReference>
<keyword evidence="1" id="KW-0175">Coiled coil</keyword>
<dbReference type="KEGG" id="nmk:CHR53_07155"/>
<keyword evidence="3" id="KW-1185">Reference proteome</keyword>
<accession>A0A3T0HVN6</accession>
<dbReference type="Proteomes" id="UP000282892">
    <property type="component" value="Chromosome"/>
</dbReference>
<reference evidence="2 3" key="1">
    <citation type="submission" date="2017-07" db="EMBL/GenBank/DDBJ databases">
        <title>The complete genome sequence of Bacillus mesonae strain H20-5, an efficient strain improving plant abiotic stress resistance.</title>
        <authorList>
            <person name="Kim S.Y."/>
            <person name="Song H."/>
            <person name="Sang M.K."/>
            <person name="Weon H.-Y."/>
            <person name="Song J."/>
        </authorList>
    </citation>
    <scope>NUCLEOTIDE SEQUENCE [LARGE SCALE GENOMIC DNA]</scope>
    <source>
        <strain evidence="2 3">H20-5</strain>
    </source>
</reference>
<proteinExistence type="predicted"/>